<evidence type="ECO:0000256" key="5">
    <source>
        <dbReference type="ARBA" id="ARBA00023136"/>
    </source>
</evidence>
<evidence type="ECO:0000313" key="7">
    <source>
        <dbReference type="EMBL" id="NRN68935.1"/>
    </source>
</evidence>
<keyword evidence="4 6" id="KW-1133">Transmembrane helix</keyword>
<keyword evidence="8" id="KW-1185">Reference proteome</keyword>
<dbReference type="PANTHER" id="PTHR40277">
    <property type="entry name" value="BLL5419 PROTEIN"/>
    <property type="match status" value="1"/>
</dbReference>
<reference evidence="7 8" key="1">
    <citation type="submission" date="2020-01" db="EMBL/GenBank/DDBJ databases">
        <title>Kibdelosporangium persica a novel Actinomycetes from a hot desert in Iran.</title>
        <authorList>
            <person name="Safaei N."/>
            <person name="Zaburannyi N."/>
            <person name="Mueller R."/>
            <person name="Wink J."/>
        </authorList>
    </citation>
    <scope>NUCLEOTIDE SEQUENCE [LARGE SCALE GENOMIC DNA]</scope>
    <source>
        <strain evidence="7 8">4NS15</strain>
    </source>
</reference>
<evidence type="ECO:0000256" key="3">
    <source>
        <dbReference type="ARBA" id="ARBA00022692"/>
    </source>
</evidence>
<feature type="transmembrane region" description="Helical" evidence="6">
    <location>
        <begin position="148"/>
        <end position="170"/>
    </location>
</feature>
<accession>A0ABX2FC24</accession>
<organism evidence="7 8">
    <name type="scientific">Kibdelosporangium persicum</name>
    <dbReference type="NCBI Taxonomy" id="2698649"/>
    <lineage>
        <taxon>Bacteria</taxon>
        <taxon>Bacillati</taxon>
        <taxon>Actinomycetota</taxon>
        <taxon>Actinomycetes</taxon>
        <taxon>Pseudonocardiales</taxon>
        <taxon>Pseudonocardiaceae</taxon>
        <taxon>Kibdelosporangium</taxon>
    </lineage>
</organism>
<gene>
    <name evidence="7" type="ORF">GC106_61910</name>
</gene>
<evidence type="ECO:0000256" key="2">
    <source>
        <dbReference type="ARBA" id="ARBA00022475"/>
    </source>
</evidence>
<dbReference type="PANTHER" id="PTHR40277:SF1">
    <property type="entry name" value="BLL5419 PROTEIN"/>
    <property type="match status" value="1"/>
</dbReference>
<dbReference type="Proteomes" id="UP000763557">
    <property type="component" value="Unassembled WGS sequence"/>
</dbReference>
<keyword evidence="3 6" id="KW-0812">Transmembrane</keyword>
<sequence length="304" mass="31192">MKKVWAWARLLAGAGILVALFLQLGTQTFVDGLRAITVGEVLAALGIGLATTVLSAWRWCLVARRLGLRLSLPRAVLDYYRALFLNAVLPAGVLGDVQRAVEHGQQEGDLGRGVRAVVLERIAGQAVIIVAGVAVLLAVPSLGLPRDIILIVLGALAVIAAAFVAGKRWARNNTGLSRTIADIRAGLLARNAWPGITLLSAAALAGHICLFVVAAQAAGSTAPIAQLVPLMVLSLLAMGLPVNIGGWGPREGVAAVVFGAAGLGAAQGLTTAVVYGVLALVASLPGAGVLILRAPVLRRLDKAL</sequence>
<comment type="caution">
    <text evidence="7">The sequence shown here is derived from an EMBL/GenBank/DDBJ whole genome shotgun (WGS) entry which is preliminary data.</text>
</comment>
<name>A0ABX2FC24_9PSEU</name>
<dbReference type="EMBL" id="JAAATY010000023">
    <property type="protein sequence ID" value="NRN68935.1"/>
    <property type="molecule type" value="Genomic_DNA"/>
</dbReference>
<evidence type="ECO:0000256" key="1">
    <source>
        <dbReference type="ARBA" id="ARBA00004651"/>
    </source>
</evidence>
<dbReference type="InterPro" id="IPR022791">
    <property type="entry name" value="L-PG_synthase/AglD"/>
</dbReference>
<protein>
    <submittedName>
        <fullName evidence="7">Lysylphosphatidylglycerol synthase TM region</fullName>
    </submittedName>
</protein>
<comment type="subcellular location">
    <subcellularLocation>
        <location evidence="1">Cell membrane</location>
        <topology evidence="1">Multi-pass membrane protein</topology>
    </subcellularLocation>
</comment>
<feature type="transmembrane region" description="Helical" evidence="6">
    <location>
        <begin position="122"/>
        <end position="142"/>
    </location>
</feature>
<feature type="transmembrane region" description="Helical" evidence="6">
    <location>
        <begin position="252"/>
        <end position="269"/>
    </location>
</feature>
<feature type="transmembrane region" description="Helical" evidence="6">
    <location>
        <begin position="275"/>
        <end position="296"/>
    </location>
</feature>
<evidence type="ECO:0000256" key="4">
    <source>
        <dbReference type="ARBA" id="ARBA00022989"/>
    </source>
</evidence>
<evidence type="ECO:0000313" key="8">
    <source>
        <dbReference type="Proteomes" id="UP000763557"/>
    </source>
</evidence>
<evidence type="ECO:0000256" key="6">
    <source>
        <dbReference type="SAM" id="Phobius"/>
    </source>
</evidence>
<keyword evidence="2" id="KW-1003">Cell membrane</keyword>
<dbReference type="RefSeq" id="WP_173138559.1">
    <property type="nucleotide sequence ID" value="NZ_CBCSGW010000029.1"/>
</dbReference>
<keyword evidence="5 6" id="KW-0472">Membrane</keyword>
<feature type="transmembrane region" description="Helical" evidence="6">
    <location>
        <begin position="224"/>
        <end position="245"/>
    </location>
</feature>
<dbReference type="Pfam" id="PF03706">
    <property type="entry name" value="LPG_synthase_TM"/>
    <property type="match status" value="1"/>
</dbReference>
<feature type="transmembrane region" description="Helical" evidence="6">
    <location>
        <begin position="191"/>
        <end position="218"/>
    </location>
</feature>
<feature type="transmembrane region" description="Helical" evidence="6">
    <location>
        <begin position="41"/>
        <end position="61"/>
    </location>
</feature>
<proteinExistence type="predicted"/>